<evidence type="ECO:0000256" key="6">
    <source>
        <dbReference type="ARBA" id="ARBA00022806"/>
    </source>
</evidence>
<evidence type="ECO:0000256" key="11">
    <source>
        <dbReference type="ARBA" id="ARBA00048988"/>
    </source>
</evidence>
<evidence type="ECO:0000313" key="16">
    <source>
        <dbReference type="Proteomes" id="UP000823937"/>
    </source>
</evidence>
<dbReference type="SUPFAM" id="SSF52540">
    <property type="entry name" value="P-loop containing nucleoside triphosphate hydrolases"/>
    <property type="match status" value="2"/>
</dbReference>
<keyword evidence="8 12" id="KW-0067">ATP-binding</keyword>
<dbReference type="GO" id="GO:0008270">
    <property type="term" value="F:zinc ion binding"/>
    <property type="evidence" value="ECO:0007669"/>
    <property type="project" value="UniProtKB-UniRule"/>
</dbReference>
<dbReference type="PANTHER" id="PTHR30580:SF0">
    <property type="entry name" value="PRIMOSOMAL PROTEIN N"/>
    <property type="match status" value="1"/>
</dbReference>
<dbReference type="GO" id="GO:0016787">
    <property type="term" value="F:hydrolase activity"/>
    <property type="evidence" value="ECO:0007669"/>
    <property type="project" value="UniProtKB-KW"/>
</dbReference>
<keyword evidence="10 12" id="KW-0413">Isomerase</keyword>
<dbReference type="GO" id="GO:0005524">
    <property type="term" value="F:ATP binding"/>
    <property type="evidence" value="ECO:0007669"/>
    <property type="project" value="UniProtKB-UniRule"/>
</dbReference>
<gene>
    <name evidence="12 15" type="primary">priA</name>
    <name evidence="15" type="ORF">H9895_05970</name>
</gene>
<comment type="cofactor">
    <cofactor evidence="12">
        <name>Zn(2+)</name>
        <dbReference type="ChEBI" id="CHEBI:29105"/>
    </cofactor>
    <text evidence="12">Binds 2 zinc ions per subunit.</text>
</comment>
<dbReference type="GO" id="GO:0006269">
    <property type="term" value="P:DNA replication, synthesis of primer"/>
    <property type="evidence" value="ECO:0007669"/>
    <property type="project" value="UniProtKB-KW"/>
</dbReference>
<comment type="function">
    <text evidence="12">Initiates the restart of stalled replication forks, which reloads the replicative helicase on sites other than the origin of replication. Recognizes and binds to abandoned replication forks and remodels them to uncover a helicase loading site. Promotes assembly of the primosome at these replication forks.</text>
</comment>
<evidence type="ECO:0000256" key="12">
    <source>
        <dbReference type="HAMAP-Rule" id="MF_00983"/>
    </source>
</evidence>
<feature type="binding site" evidence="12">
    <location>
        <position position="516"/>
    </location>
    <ligand>
        <name>Zn(2+)</name>
        <dbReference type="ChEBI" id="CHEBI:29105"/>
        <label>2</label>
    </ligand>
</feature>
<dbReference type="InterPro" id="IPR011545">
    <property type="entry name" value="DEAD/DEAH_box_helicase_dom"/>
</dbReference>
<dbReference type="Gene3D" id="3.40.1440.60">
    <property type="entry name" value="PriA, 3(prime) DNA-binding domain"/>
    <property type="match status" value="1"/>
</dbReference>
<feature type="domain" description="Helicase ATP-binding" evidence="13">
    <location>
        <begin position="276"/>
        <end position="442"/>
    </location>
</feature>
<evidence type="ECO:0000256" key="5">
    <source>
        <dbReference type="ARBA" id="ARBA00022801"/>
    </source>
</evidence>
<dbReference type="Pfam" id="PF00270">
    <property type="entry name" value="DEAD"/>
    <property type="match status" value="1"/>
</dbReference>
<dbReference type="PROSITE" id="PS51194">
    <property type="entry name" value="HELICASE_CTER"/>
    <property type="match status" value="1"/>
</dbReference>
<organism evidence="15 16">
    <name type="scientific">Candidatus Pseudogracilibacillus intestinigallinarum</name>
    <dbReference type="NCBI Taxonomy" id="2838742"/>
    <lineage>
        <taxon>Bacteria</taxon>
        <taxon>Bacillati</taxon>
        <taxon>Bacillota</taxon>
        <taxon>Bacilli</taxon>
        <taxon>Bacillales</taxon>
        <taxon>Bacillaceae</taxon>
        <taxon>Pseudogracilibacillus</taxon>
    </lineage>
</organism>
<accession>A0A9D1PNH5</accession>
<reference evidence="15" key="2">
    <citation type="submission" date="2021-04" db="EMBL/GenBank/DDBJ databases">
        <authorList>
            <person name="Gilroy R."/>
        </authorList>
    </citation>
    <scope>NUCLEOTIDE SEQUENCE</scope>
    <source>
        <strain evidence="15">CHK169-2315</strain>
    </source>
</reference>
<dbReference type="GO" id="GO:0006270">
    <property type="term" value="P:DNA replication initiation"/>
    <property type="evidence" value="ECO:0007669"/>
    <property type="project" value="TreeGrafter"/>
</dbReference>
<dbReference type="GO" id="GO:0043138">
    <property type="term" value="F:3'-5' DNA helicase activity"/>
    <property type="evidence" value="ECO:0007669"/>
    <property type="project" value="UniProtKB-EC"/>
</dbReference>
<dbReference type="InterPro" id="IPR041222">
    <property type="entry name" value="PriA_3primeBD"/>
</dbReference>
<keyword evidence="5 12" id="KW-0378">Hydrolase</keyword>
<keyword evidence="6 12" id="KW-0347">Helicase</keyword>
<evidence type="ECO:0000313" key="15">
    <source>
        <dbReference type="EMBL" id="HIV74614.1"/>
    </source>
</evidence>
<comment type="catalytic activity">
    <reaction evidence="11 12">
        <text>ATP + H2O = ADP + phosphate + H(+)</text>
        <dbReference type="Rhea" id="RHEA:13065"/>
        <dbReference type="ChEBI" id="CHEBI:15377"/>
        <dbReference type="ChEBI" id="CHEBI:15378"/>
        <dbReference type="ChEBI" id="CHEBI:30616"/>
        <dbReference type="ChEBI" id="CHEBI:43474"/>
        <dbReference type="ChEBI" id="CHEBI:456216"/>
        <dbReference type="EC" id="5.6.2.4"/>
    </reaction>
</comment>
<proteinExistence type="inferred from homology"/>
<dbReference type="NCBIfam" id="TIGR00595">
    <property type="entry name" value="priA"/>
    <property type="match status" value="1"/>
</dbReference>
<keyword evidence="4 12" id="KW-0547">Nucleotide-binding</keyword>
<evidence type="ECO:0000259" key="13">
    <source>
        <dbReference type="PROSITE" id="PS51192"/>
    </source>
</evidence>
<keyword evidence="1 12" id="KW-0639">Primosome</keyword>
<dbReference type="PROSITE" id="PS51192">
    <property type="entry name" value="HELICASE_ATP_BIND_1"/>
    <property type="match status" value="1"/>
</dbReference>
<dbReference type="EMBL" id="DXHX01000088">
    <property type="protein sequence ID" value="HIV74614.1"/>
    <property type="molecule type" value="Genomic_DNA"/>
</dbReference>
<dbReference type="GO" id="GO:1990077">
    <property type="term" value="C:primosome complex"/>
    <property type="evidence" value="ECO:0007669"/>
    <property type="project" value="UniProtKB-UniRule"/>
</dbReference>
<comment type="subunit">
    <text evidence="12">Component of the replication restart primosome.</text>
</comment>
<name>A0A9D1PNH5_9BACI</name>
<dbReference type="InterPro" id="IPR005259">
    <property type="entry name" value="PriA"/>
</dbReference>
<protein>
    <recommendedName>
        <fullName evidence="12">Replication restart protein PriA</fullName>
    </recommendedName>
    <alternativeName>
        <fullName evidence="12">ATP-dependent DNA helicase PriA</fullName>
        <ecNumber evidence="12">5.6.2.4</ecNumber>
    </alternativeName>
    <alternativeName>
        <fullName evidence="12">DNA 3'-5' helicase PriA</fullName>
    </alternativeName>
</protein>
<feature type="binding site" evidence="12">
    <location>
        <position position="513"/>
    </location>
    <ligand>
        <name>Zn(2+)</name>
        <dbReference type="ChEBI" id="CHEBI:29105"/>
        <label>2</label>
    </ligand>
</feature>
<keyword evidence="3 12" id="KW-0479">Metal-binding</keyword>
<dbReference type="InterPro" id="IPR014001">
    <property type="entry name" value="Helicase_ATP-bd"/>
</dbReference>
<dbReference type="HAMAP" id="MF_00983">
    <property type="entry name" value="PriA"/>
    <property type="match status" value="1"/>
</dbReference>
<keyword evidence="7 12" id="KW-0862">Zinc</keyword>
<dbReference type="InterPro" id="IPR001650">
    <property type="entry name" value="Helicase_C-like"/>
</dbReference>
<dbReference type="FunFam" id="3.40.1440.60:FF:000001">
    <property type="entry name" value="Primosomal protein N"/>
    <property type="match status" value="1"/>
</dbReference>
<dbReference type="Pfam" id="PF18319">
    <property type="entry name" value="Zn_ribbon_PriA"/>
    <property type="match status" value="1"/>
</dbReference>
<evidence type="ECO:0000256" key="8">
    <source>
        <dbReference type="ARBA" id="ARBA00022840"/>
    </source>
</evidence>
<dbReference type="GO" id="GO:0006302">
    <property type="term" value="P:double-strand break repair"/>
    <property type="evidence" value="ECO:0007669"/>
    <property type="project" value="InterPro"/>
</dbReference>
<feature type="binding site" evidence="12">
    <location>
        <position position="534"/>
    </location>
    <ligand>
        <name>Zn(2+)</name>
        <dbReference type="ChEBI" id="CHEBI:29105"/>
        <label>2</label>
    </ligand>
</feature>
<dbReference type="PANTHER" id="PTHR30580">
    <property type="entry name" value="PRIMOSOMAL PROTEIN N"/>
    <property type="match status" value="1"/>
</dbReference>
<feature type="binding site" evidence="12">
    <location>
        <position position="547"/>
    </location>
    <ligand>
        <name>Zn(2+)</name>
        <dbReference type="ChEBI" id="CHEBI:29105"/>
        <label>1</label>
    </ligand>
</feature>
<feature type="binding site" evidence="12">
    <location>
        <position position="507"/>
    </location>
    <ligand>
        <name>Zn(2+)</name>
        <dbReference type="ChEBI" id="CHEBI:29105"/>
        <label>1</label>
    </ligand>
</feature>
<evidence type="ECO:0000256" key="7">
    <source>
        <dbReference type="ARBA" id="ARBA00022833"/>
    </source>
</evidence>
<comment type="similarity">
    <text evidence="12">Belongs to the helicase family. PriA subfamily.</text>
</comment>
<comment type="caution">
    <text evidence="15">The sequence shown here is derived from an EMBL/GenBank/DDBJ whole genome shotgun (WGS) entry which is preliminary data.</text>
</comment>
<dbReference type="FunFam" id="3.40.50.300:FF:000489">
    <property type="entry name" value="Primosome assembly protein PriA"/>
    <property type="match status" value="1"/>
</dbReference>
<evidence type="ECO:0000256" key="9">
    <source>
        <dbReference type="ARBA" id="ARBA00023125"/>
    </source>
</evidence>
<dbReference type="CDD" id="cd17929">
    <property type="entry name" value="DEXHc_priA"/>
    <property type="match status" value="1"/>
</dbReference>
<dbReference type="InterPro" id="IPR040498">
    <property type="entry name" value="PriA_CRR"/>
</dbReference>
<keyword evidence="9 12" id="KW-0238">DNA-binding</keyword>
<dbReference type="GO" id="GO:0003677">
    <property type="term" value="F:DNA binding"/>
    <property type="evidence" value="ECO:0007669"/>
    <property type="project" value="UniProtKB-UniRule"/>
</dbReference>
<comment type="catalytic activity">
    <reaction evidence="12">
        <text>Couples ATP hydrolysis with the unwinding of duplex DNA by translocating in the 3'-5' direction.</text>
        <dbReference type="EC" id="5.6.2.4"/>
    </reaction>
</comment>
<sequence length="798" mass="92120">MNIAKVIVDVPSSLVNQTFDYEIPKRLKGIVQPGMRVVIPFGPRKITGFVDSLVQHSSYDTLKEIIDVLDIAPVLTEELLHVGKWLAHKTLSLYISTYKAMLPQALRSTYDKEVQRVEDSILPMDVAAFFHEKQSVPYDDFIEKFGHQILKQLIDEKDVQVVYVVTSNITKQYKTMIIPIDKSSLKMAYEEMDNRAKRQKQIIAFFMEYPDPIDQKLLCDQLNIQRSNIKPLLDKGYLTEERVEVYRNPYDRDFEKTTNLTLTDEQQIAVNRIHESIQKEQDTTFLLHGVTGSGKTEVYLQSIEKVLNRGEEAICLVPEISLTPQMVQRFKGRFGDKVAVMHSGLSTGEKYDEWRKIQRKEVQVVVGARSAIFAPFENLGIIIIDEEHETTYKQEETPRYHARDVAIKRASLHGCPVVLGSATPTLESFARAKKDVYTLLTLEQRTNSQPMPKVDIIDMRAELHAGNRTMFSRTLMEEMKACIARGEQVVLLLNRRGYSTFALCRDCGHVEQCPNCDISLTYHKGDHRLKCHYCSHEQPMPPYCPNCESDLFRFFGTGTERVEEALIKLMPEASVIRMDNDTTRRKGAHERLLQKFSNKEANILLGTQMIAKGLDFENVTLVGVLAADSMLHLPDFRSAEKTFQLITQVSGRAGRHELEGKVIVQTYTPDHYSIDLASMYDYMEFYEKEMRLRRTFKYPPYVYLMLVTISHENMFKVHEVANKIVQMLQPTLQAQSIILGPTPSPIARIKNKYRFQLMVKYRYEPTLEQEMDHILEQLQDERKQNVQIIVDMNPYQLM</sequence>
<dbReference type="SMART" id="SM00487">
    <property type="entry name" value="DEXDc"/>
    <property type="match status" value="1"/>
</dbReference>
<dbReference type="InterPro" id="IPR027417">
    <property type="entry name" value="P-loop_NTPase"/>
</dbReference>
<evidence type="ECO:0000259" key="14">
    <source>
        <dbReference type="PROSITE" id="PS51194"/>
    </source>
</evidence>
<evidence type="ECO:0000256" key="3">
    <source>
        <dbReference type="ARBA" id="ARBA00022723"/>
    </source>
</evidence>
<dbReference type="Pfam" id="PF00271">
    <property type="entry name" value="Helicase_C"/>
    <property type="match status" value="1"/>
</dbReference>
<feature type="binding site" evidence="12">
    <location>
        <position position="544"/>
    </location>
    <ligand>
        <name>Zn(2+)</name>
        <dbReference type="ChEBI" id="CHEBI:29105"/>
        <label>1</label>
    </ligand>
</feature>
<dbReference type="AlphaFoldDB" id="A0A9D1PNH5"/>
<dbReference type="Pfam" id="PF18074">
    <property type="entry name" value="PriA_C"/>
    <property type="match status" value="1"/>
</dbReference>
<evidence type="ECO:0000256" key="10">
    <source>
        <dbReference type="ARBA" id="ARBA00023235"/>
    </source>
</evidence>
<dbReference type="Gene3D" id="3.40.50.300">
    <property type="entry name" value="P-loop containing nucleotide triphosphate hydrolases"/>
    <property type="match status" value="2"/>
</dbReference>
<dbReference type="InterPro" id="IPR042115">
    <property type="entry name" value="PriA_3primeBD_sf"/>
</dbReference>
<dbReference type="GO" id="GO:0006310">
    <property type="term" value="P:DNA recombination"/>
    <property type="evidence" value="ECO:0007669"/>
    <property type="project" value="InterPro"/>
</dbReference>
<keyword evidence="2 12" id="KW-0235">DNA replication</keyword>
<feature type="binding site" evidence="12">
    <location>
        <position position="531"/>
    </location>
    <ligand>
        <name>Zn(2+)</name>
        <dbReference type="ChEBI" id="CHEBI:29105"/>
        <label>2</label>
    </ligand>
</feature>
<dbReference type="Pfam" id="PF17764">
    <property type="entry name" value="PriA_3primeBD"/>
    <property type="match status" value="1"/>
</dbReference>
<feature type="binding site" evidence="12">
    <location>
        <position position="504"/>
    </location>
    <ligand>
        <name>Zn(2+)</name>
        <dbReference type="ChEBI" id="CHEBI:29105"/>
        <label>1</label>
    </ligand>
</feature>
<dbReference type="SMART" id="SM00490">
    <property type="entry name" value="HELICc"/>
    <property type="match status" value="1"/>
</dbReference>
<evidence type="ECO:0000256" key="4">
    <source>
        <dbReference type="ARBA" id="ARBA00022741"/>
    </source>
</evidence>
<feature type="domain" description="Helicase C-terminal" evidence="14">
    <location>
        <begin position="539"/>
        <end position="706"/>
    </location>
</feature>
<reference evidence="15" key="1">
    <citation type="journal article" date="2021" name="PeerJ">
        <title>Extensive microbial diversity within the chicken gut microbiome revealed by metagenomics and culture.</title>
        <authorList>
            <person name="Gilroy R."/>
            <person name="Ravi A."/>
            <person name="Getino M."/>
            <person name="Pursley I."/>
            <person name="Horton D.L."/>
            <person name="Alikhan N.F."/>
            <person name="Baker D."/>
            <person name="Gharbi K."/>
            <person name="Hall N."/>
            <person name="Watson M."/>
            <person name="Adriaenssens E.M."/>
            <person name="Foster-Nyarko E."/>
            <person name="Jarju S."/>
            <person name="Secka A."/>
            <person name="Antonio M."/>
            <person name="Oren A."/>
            <person name="Chaudhuri R.R."/>
            <person name="La Ragione R."/>
            <person name="Hildebrand F."/>
            <person name="Pallen M.J."/>
        </authorList>
    </citation>
    <scope>NUCLEOTIDE SEQUENCE</scope>
    <source>
        <strain evidence="15">CHK169-2315</strain>
    </source>
</reference>
<dbReference type="CDD" id="cd18804">
    <property type="entry name" value="SF2_C_priA"/>
    <property type="match status" value="1"/>
</dbReference>
<dbReference type="InterPro" id="IPR041236">
    <property type="entry name" value="PriA_C"/>
</dbReference>
<dbReference type="EC" id="5.6.2.4" evidence="12"/>
<dbReference type="Proteomes" id="UP000823937">
    <property type="component" value="Unassembled WGS sequence"/>
</dbReference>
<dbReference type="NCBIfam" id="NF004066">
    <property type="entry name" value="PRK05580.1-3"/>
    <property type="match status" value="1"/>
</dbReference>
<evidence type="ECO:0000256" key="1">
    <source>
        <dbReference type="ARBA" id="ARBA00022515"/>
    </source>
</evidence>
<evidence type="ECO:0000256" key="2">
    <source>
        <dbReference type="ARBA" id="ARBA00022705"/>
    </source>
</evidence>